<dbReference type="EMBL" id="JAJISD010000014">
    <property type="protein sequence ID" value="MCC8432470.1"/>
    <property type="molecule type" value="Genomic_DNA"/>
</dbReference>
<dbReference type="RefSeq" id="WP_230553892.1">
    <property type="nucleotide sequence ID" value="NZ_JAJISD010000014.1"/>
</dbReference>
<accession>A0ABS8L2C1</accession>
<comment type="caution">
    <text evidence="1">The sequence shown here is derived from an EMBL/GenBank/DDBJ whole genome shotgun (WGS) entry which is preliminary data.</text>
</comment>
<sequence length="268" mass="30574">MVEILPVQKRSQIFGDDSSKTGHAYFVYGSLHVPQVRFRAVEQKLKSALGDYRHEIKWNETRFLNVNIAFLNALMDCWSSVSYRCIVVAANQINQAQKAEGRALLRAKLVYVLLNRYARTTMHDEPEFYVTLDKDDFDPEVQEITLNRAFLRDHGGDHSAFKVRAANSKDHLMLQAVDLITGAVAWVWNGGLSDQPTSNAYRHRHTLASLIAKRTRIAGYKLKGQPAVPQGDVRTLGHYTVKQREKGFAIFHLDLTKSRHWKLPDRSA</sequence>
<name>A0ABS8L2C1_9HYPH</name>
<dbReference type="Proteomes" id="UP001198862">
    <property type="component" value="Unassembled WGS sequence"/>
</dbReference>
<dbReference type="InterPro" id="IPR024524">
    <property type="entry name" value="DUF3800"/>
</dbReference>
<evidence type="ECO:0000313" key="1">
    <source>
        <dbReference type="EMBL" id="MCC8432470.1"/>
    </source>
</evidence>
<protein>
    <submittedName>
        <fullName evidence="1">DUF3800 domain-containing protein</fullName>
    </submittedName>
</protein>
<evidence type="ECO:0000313" key="2">
    <source>
        <dbReference type="Proteomes" id="UP001198862"/>
    </source>
</evidence>
<proteinExistence type="predicted"/>
<dbReference type="Pfam" id="PF12686">
    <property type="entry name" value="DUF3800"/>
    <property type="match status" value="1"/>
</dbReference>
<reference evidence="1 2" key="1">
    <citation type="submission" date="2021-11" db="EMBL/GenBank/DDBJ databases">
        <authorList>
            <person name="Lee D.-H."/>
            <person name="Kim S.-B."/>
        </authorList>
    </citation>
    <scope>NUCLEOTIDE SEQUENCE [LARGE SCALE GENOMIC DNA]</scope>
    <source>
        <strain evidence="1 2">KCTC 52223</strain>
    </source>
</reference>
<gene>
    <name evidence="1" type="ORF">LJ725_26140</name>
</gene>
<keyword evidence="2" id="KW-1185">Reference proteome</keyword>
<organism evidence="1 2">
    <name type="scientific">Reyranella aquatilis</name>
    <dbReference type="NCBI Taxonomy" id="2035356"/>
    <lineage>
        <taxon>Bacteria</taxon>
        <taxon>Pseudomonadati</taxon>
        <taxon>Pseudomonadota</taxon>
        <taxon>Alphaproteobacteria</taxon>
        <taxon>Hyphomicrobiales</taxon>
        <taxon>Reyranellaceae</taxon>
        <taxon>Reyranella</taxon>
    </lineage>
</organism>